<name>A0A2S9H590_9BURK</name>
<reference evidence="2 3" key="1">
    <citation type="submission" date="2018-02" db="EMBL/GenBank/DDBJ databases">
        <title>Solimicrobium silvestre gen. nov., sp. nov., isolated from alpine forest soil.</title>
        <authorList>
            <person name="Margesin R."/>
            <person name="Albuquerque L."/>
            <person name="Zhang D.-C."/>
            <person name="Froufe H.J.C."/>
            <person name="Severino R."/>
            <person name="Roxo I."/>
            <person name="Egas C."/>
            <person name="Da Costa M.S."/>
        </authorList>
    </citation>
    <scope>NUCLEOTIDE SEQUENCE [LARGE SCALE GENOMIC DNA]</scope>
    <source>
        <strain evidence="2 3">S20-91</strain>
    </source>
</reference>
<dbReference type="EMBL" id="PUGF01000001">
    <property type="protein sequence ID" value="PRC95036.1"/>
    <property type="molecule type" value="Genomic_DNA"/>
</dbReference>
<dbReference type="OrthoDB" id="8682935at2"/>
<comment type="caution">
    <text evidence="2">The sequence shown here is derived from an EMBL/GenBank/DDBJ whole genome shotgun (WGS) entry which is preliminary data.</text>
</comment>
<keyword evidence="3" id="KW-1185">Reference proteome</keyword>
<dbReference type="RefSeq" id="WP_105529943.1">
    <property type="nucleotide sequence ID" value="NZ_PUGF01000001.1"/>
</dbReference>
<dbReference type="Proteomes" id="UP000237839">
    <property type="component" value="Unassembled WGS sequence"/>
</dbReference>
<proteinExistence type="predicted"/>
<evidence type="ECO:0000313" key="2">
    <source>
        <dbReference type="EMBL" id="PRC95036.1"/>
    </source>
</evidence>
<accession>A0A2S9H590</accession>
<evidence type="ECO:0000256" key="1">
    <source>
        <dbReference type="SAM" id="MobiDB-lite"/>
    </source>
</evidence>
<evidence type="ECO:0000313" key="3">
    <source>
        <dbReference type="Proteomes" id="UP000237839"/>
    </source>
</evidence>
<feature type="region of interest" description="Disordered" evidence="1">
    <location>
        <begin position="108"/>
        <end position="129"/>
    </location>
</feature>
<dbReference type="AlphaFoldDB" id="A0A2S9H590"/>
<protein>
    <submittedName>
        <fullName evidence="2">Uncharacterized protein</fullName>
    </submittedName>
</protein>
<sequence>MNTKRNKRWNGDVATLSAAYLKNVIEKMQAYGDNAQFSTNGTIHGPNYQVINTAGKKMSFDSGNLLIQTDEEEFTSKISATIYSLEQVKALLVRINSPLVKTTATRTRRVASSTSVGTTSSPRGGSALAKAKEQIAIQKYEYYKTNRATLPSDIREHSEEITRMMESGISAEEAFTEASKLCFDH</sequence>
<gene>
    <name evidence="2" type="ORF">S2091_0231</name>
</gene>
<organism evidence="2 3">
    <name type="scientific">Solimicrobium silvestre</name>
    <dbReference type="NCBI Taxonomy" id="2099400"/>
    <lineage>
        <taxon>Bacteria</taxon>
        <taxon>Pseudomonadati</taxon>
        <taxon>Pseudomonadota</taxon>
        <taxon>Betaproteobacteria</taxon>
        <taxon>Burkholderiales</taxon>
        <taxon>Oxalobacteraceae</taxon>
        <taxon>Solimicrobium</taxon>
    </lineage>
</organism>
<feature type="compositionally biased region" description="Low complexity" evidence="1">
    <location>
        <begin position="108"/>
        <end position="126"/>
    </location>
</feature>